<feature type="compositionally biased region" description="Basic and acidic residues" evidence="1">
    <location>
        <begin position="76"/>
        <end position="91"/>
    </location>
</feature>
<organism evidence="2">
    <name type="scientific">Arundo donax</name>
    <name type="common">Giant reed</name>
    <name type="synonym">Donax arundinaceus</name>
    <dbReference type="NCBI Taxonomy" id="35708"/>
    <lineage>
        <taxon>Eukaryota</taxon>
        <taxon>Viridiplantae</taxon>
        <taxon>Streptophyta</taxon>
        <taxon>Embryophyta</taxon>
        <taxon>Tracheophyta</taxon>
        <taxon>Spermatophyta</taxon>
        <taxon>Magnoliopsida</taxon>
        <taxon>Liliopsida</taxon>
        <taxon>Poales</taxon>
        <taxon>Poaceae</taxon>
        <taxon>PACMAD clade</taxon>
        <taxon>Arundinoideae</taxon>
        <taxon>Arundineae</taxon>
        <taxon>Arundo</taxon>
    </lineage>
</organism>
<feature type="compositionally biased region" description="Polar residues" evidence="1">
    <location>
        <begin position="16"/>
        <end position="27"/>
    </location>
</feature>
<feature type="region of interest" description="Disordered" evidence="1">
    <location>
        <begin position="71"/>
        <end position="91"/>
    </location>
</feature>
<evidence type="ECO:0000256" key="1">
    <source>
        <dbReference type="SAM" id="MobiDB-lite"/>
    </source>
</evidence>
<reference evidence="2" key="1">
    <citation type="submission" date="2014-09" db="EMBL/GenBank/DDBJ databases">
        <authorList>
            <person name="Magalhaes I.L.F."/>
            <person name="Oliveira U."/>
            <person name="Santos F.R."/>
            <person name="Vidigal T.H.D.A."/>
            <person name="Brescovit A.D."/>
            <person name="Santos A.J."/>
        </authorList>
    </citation>
    <scope>NUCLEOTIDE SEQUENCE</scope>
    <source>
        <tissue evidence="2">Shoot tissue taken approximately 20 cm above the soil surface</tissue>
    </source>
</reference>
<dbReference type="EMBL" id="GBRH01201992">
    <property type="protein sequence ID" value="JAD95903.1"/>
    <property type="molecule type" value="Transcribed_RNA"/>
</dbReference>
<accession>A0A0A9EA36</accession>
<evidence type="ECO:0000313" key="2">
    <source>
        <dbReference type="EMBL" id="JAD95903.1"/>
    </source>
</evidence>
<name>A0A0A9EA36_ARUDO</name>
<proteinExistence type="predicted"/>
<dbReference type="AlphaFoldDB" id="A0A0A9EA36"/>
<protein>
    <submittedName>
        <fullName evidence="2">Uncharacterized protein</fullName>
    </submittedName>
</protein>
<reference evidence="2" key="2">
    <citation type="journal article" date="2015" name="Data Brief">
        <title>Shoot transcriptome of the giant reed, Arundo donax.</title>
        <authorList>
            <person name="Barrero R.A."/>
            <person name="Guerrero F.D."/>
            <person name="Moolhuijzen P."/>
            <person name="Goolsby J.A."/>
            <person name="Tidwell J."/>
            <person name="Bellgard S.E."/>
            <person name="Bellgard M.I."/>
        </authorList>
    </citation>
    <scope>NUCLEOTIDE SEQUENCE</scope>
    <source>
        <tissue evidence="2">Shoot tissue taken approximately 20 cm above the soil surface</tissue>
    </source>
</reference>
<feature type="region of interest" description="Disordered" evidence="1">
    <location>
        <begin position="1"/>
        <end position="29"/>
    </location>
</feature>
<sequence length="91" mass="10372">MASPMPPTACPASRSAMGQPQQIQHQPSLKMPHWRPHLWFLTPLLMALLLWTRRGSPGKIVPASALLTLRTQTQRRVPERGEEKKRETARK</sequence>